<dbReference type="GO" id="GO:0017124">
    <property type="term" value="F:SH3 domain binding"/>
    <property type="evidence" value="ECO:0007669"/>
    <property type="project" value="UniProtKB-KW"/>
</dbReference>
<proteinExistence type="predicted"/>
<dbReference type="PANTHER" id="PTHR12771">
    <property type="entry name" value="ENGULFMENT AND CELL MOTILITY"/>
    <property type="match status" value="1"/>
</dbReference>
<dbReference type="GO" id="GO:0005886">
    <property type="term" value="C:plasma membrane"/>
    <property type="evidence" value="ECO:0007669"/>
    <property type="project" value="TreeGrafter"/>
</dbReference>
<sequence>MAHFHEASKALNPVNMKLPENTVKGAVKLDPHINRYVDAVTPTGEVAPQLVTFDKDGDLSSFIGDLCDRLQLPKPSDQYALMFTNSSGEDTTVFMTNEKKKDVMQGFIIVLTAAPSRYAKVLLENLKNARYEIDQRNALQSMLKYAPDKAFAEPLHKDLDGIRALMDMIEKEKCSGRAVSMLLYCFMVLMEHSNLVGWNEVSDELVCRIASYVSGRSKHEDPATLSYSLSILDLLVCNGDRLLPLIKREVPFESLIRHLEKSDRNVQQNALALMNSLFTRADSTSKDSMAKLLHSTPVRMAIENTVLNPKTGAAVGASIMHQLGVLQRLLLNHLSIRANCKPVDGDIELLHELRKLTFESATQPLSPTQQRKATGRSATTSAAAKEFRKLGFSPDAPLETVQTTPPGLLAVDCMLFYARHHVDKLRNIILENSLQAEGHAWPFAVVCVQLVKELADILQIANPPLDVGETFLEMLFKTEHPFEDFFSISVSLFHKSWREMHASVGDISKAIAVARDQITRSLQAKPATLAAFDEELKKYTFPKIQQFWQRERKMREESELQAQPIIELRERLRGEIVTLVKANRLNAMKRGHVFAKVGKTKGAQQKGQQFWLWRLEPNEKTLQYMNCDEENDPTQIDANSSTMQKLAVRDIADVLTGRQCPHVQQAKANKKGSVPLAFSITTVNPSGSSEEFNFTVSDEKTYNDWVDGLQALLDRKMTSKEAKEETEALLSLEVKIRLLGLDGLPKIPNEGLSMPALPSDFDWVPVK</sequence>
<dbReference type="PROSITE" id="PS51335">
    <property type="entry name" value="ELMO"/>
    <property type="match status" value="1"/>
</dbReference>
<dbReference type="SUPFAM" id="SSF50729">
    <property type="entry name" value="PH domain-like"/>
    <property type="match status" value="1"/>
</dbReference>
<dbReference type="InterPro" id="IPR011993">
    <property type="entry name" value="PH-like_dom_sf"/>
</dbReference>
<name>A0A914VTA7_9BILA</name>
<dbReference type="PROSITE" id="PS50003">
    <property type="entry name" value="PH_DOMAIN"/>
    <property type="match status" value="1"/>
</dbReference>
<evidence type="ECO:0000313" key="8">
    <source>
        <dbReference type="WBParaSite" id="PSAMB.scaffold2508size22830.g18121.t1"/>
    </source>
</evidence>
<dbReference type="AlphaFoldDB" id="A0A914VTA7"/>
<dbReference type="GO" id="GO:0006909">
    <property type="term" value="P:phagocytosis"/>
    <property type="evidence" value="ECO:0007669"/>
    <property type="project" value="UniProtKB-KW"/>
</dbReference>
<dbReference type="GO" id="GO:0007015">
    <property type="term" value="P:actin filament organization"/>
    <property type="evidence" value="ECO:0007669"/>
    <property type="project" value="TreeGrafter"/>
</dbReference>
<dbReference type="InterPro" id="IPR050868">
    <property type="entry name" value="ELMO_domain-containing"/>
</dbReference>
<dbReference type="InterPro" id="IPR001849">
    <property type="entry name" value="PH_domain"/>
</dbReference>
<dbReference type="Proteomes" id="UP000887566">
    <property type="component" value="Unplaced"/>
</dbReference>
<accession>A0A914VTA7</accession>
<evidence type="ECO:0000259" key="6">
    <source>
        <dbReference type="PROSITE" id="PS51335"/>
    </source>
</evidence>
<dbReference type="WBParaSite" id="PSAMB.scaffold2508size22830.g18121.t1">
    <property type="protein sequence ID" value="PSAMB.scaffold2508size22830.g18121.t1"/>
    <property type="gene ID" value="PSAMB.scaffold2508size22830.g18121"/>
</dbReference>
<evidence type="ECO:0000259" key="5">
    <source>
        <dbReference type="PROSITE" id="PS50003"/>
    </source>
</evidence>
<evidence type="ECO:0000313" key="7">
    <source>
        <dbReference type="Proteomes" id="UP000887566"/>
    </source>
</evidence>
<evidence type="ECO:0000256" key="1">
    <source>
        <dbReference type="ARBA" id="ARBA00022703"/>
    </source>
</evidence>
<evidence type="ECO:0000256" key="2">
    <source>
        <dbReference type="ARBA" id="ARBA00022907"/>
    </source>
</evidence>
<comment type="function">
    <text evidence="4">Involved in cytoskeletal rearrangements required for phagocytosis of apoptotic cells and cell motility. Acts in association with DOCK1 and CRK. Was initially proposed to be required in complex with DOCK1 to activate Rac Rho small GTPases. May enhance the guanine nucleotide exchange factor (GEF) activity of DOCK1.</text>
</comment>
<keyword evidence="3" id="KW-0729">SH3-binding</keyword>
<organism evidence="7 8">
    <name type="scientific">Plectus sambesii</name>
    <dbReference type="NCBI Taxonomy" id="2011161"/>
    <lineage>
        <taxon>Eukaryota</taxon>
        <taxon>Metazoa</taxon>
        <taxon>Ecdysozoa</taxon>
        <taxon>Nematoda</taxon>
        <taxon>Chromadorea</taxon>
        <taxon>Plectida</taxon>
        <taxon>Plectina</taxon>
        <taxon>Plectoidea</taxon>
        <taxon>Plectidae</taxon>
        <taxon>Plectus</taxon>
    </lineage>
</organism>
<reference evidence="8" key="1">
    <citation type="submission" date="2022-11" db="UniProtKB">
        <authorList>
            <consortium name="WormBaseParasite"/>
        </authorList>
    </citation>
    <scope>IDENTIFICATION</scope>
</reference>
<feature type="domain" description="PH" evidence="5">
    <location>
        <begin position="586"/>
        <end position="714"/>
    </location>
</feature>
<dbReference type="GO" id="GO:0006915">
    <property type="term" value="P:apoptotic process"/>
    <property type="evidence" value="ECO:0007669"/>
    <property type="project" value="UniProtKB-KW"/>
</dbReference>
<protein>
    <submittedName>
        <fullName evidence="8">Engulfment and cell motility protein 1</fullName>
    </submittedName>
</protein>
<keyword evidence="2" id="KW-0581">Phagocytosis</keyword>
<dbReference type="GO" id="GO:0048870">
    <property type="term" value="P:cell motility"/>
    <property type="evidence" value="ECO:0007669"/>
    <property type="project" value="TreeGrafter"/>
</dbReference>
<dbReference type="PANTHER" id="PTHR12771:SF56">
    <property type="entry name" value="CED-12"/>
    <property type="match status" value="1"/>
</dbReference>
<dbReference type="Gene3D" id="1.25.10.10">
    <property type="entry name" value="Leucine-rich Repeat Variant"/>
    <property type="match status" value="1"/>
</dbReference>
<feature type="domain" description="ELMO" evidence="6">
    <location>
        <begin position="345"/>
        <end position="522"/>
    </location>
</feature>
<dbReference type="InterPro" id="IPR006816">
    <property type="entry name" value="ELMO_dom"/>
</dbReference>
<dbReference type="Gene3D" id="2.30.29.30">
    <property type="entry name" value="Pleckstrin-homology domain (PH domain)/Phosphotyrosine-binding domain (PTB)"/>
    <property type="match status" value="1"/>
</dbReference>
<dbReference type="Pfam" id="PF16457">
    <property type="entry name" value="PH_12"/>
    <property type="match status" value="1"/>
</dbReference>
<evidence type="ECO:0000256" key="3">
    <source>
        <dbReference type="ARBA" id="ARBA00023036"/>
    </source>
</evidence>
<dbReference type="Pfam" id="PF11841">
    <property type="entry name" value="ELMO_ARM"/>
    <property type="match status" value="1"/>
</dbReference>
<evidence type="ECO:0000256" key="4">
    <source>
        <dbReference type="ARBA" id="ARBA00024863"/>
    </source>
</evidence>
<dbReference type="Gene3D" id="6.10.250.810">
    <property type="match status" value="1"/>
</dbReference>
<dbReference type="Pfam" id="PF04727">
    <property type="entry name" value="ELMO_CED12"/>
    <property type="match status" value="1"/>
</dbReference>
<keyword evidence="1" id="KW-0053">Apoptosis</keyword>
<keyword evidence="7" id="KW-1185">Reference proteome</keyword>
<dbReference type="InterPro" id="IPR011989">
    <property type="entry name" value="ARM-like"/>
</dbReference>
<dbReference type="InterPro" id="IPR024574">
    <property type="entry name" value="ELMO_ARM"/>
</dbReference>